<accession>A0A3D9VJE0</accession>
<keyword evidence="2" id="KW-1185">Reference proteome</keyword>
<proteinExistence type="predicted"/>
<dbReference type="Proteomes" id="UP000256485">
    <property type="component" value="Unassembled WGS sequence"/>
</dbReference>
<reference evidence="1 2" key="1">
    <citation type="submission" date="2018-08" db="EMBL/GenBank/DDBJ databases">
        <title>Sequencing the genomes of 1000 actinobacteria strains.</title>
        <authorList>
            <person name="Klenk H.-P."/>
        </authorList>
    </citation>
    <scope>NUCLEOTIDE SEQUENCE [LARGE SCALE GENOMIC DNA]</scope>
    <source>
        <strain evidence="1 2">DSM 22891</strain>
    </source>
</reference>
<evidence type="ECO:0000313" key="1">
    <source>
        <dbReference type="EMBL" id="REF37451.1"/>
    </source>
</evidence>
<gene>
    <name evidence="1" type="ORF">DFJ64_2895</name>
</gene>
<name>A0A3D9VJE0_THECX</name>
<dbReference type="AlphaFoldDB" id="A0A3D9VJE0"/>
<comment type="caution">
    <text evidence="1">The sequence shown here is derived from an EMBL/GenBank/DDBJ whole genome shotgun (WGS) entry which is preliminary data.</text>
</comment>
<protein>
    <submittedName>
        <fullName evidence="1">Uncharacterized protein</fullName>
    </submittedName>
</protein>
<organism evidence="1 2">
    <name type="scientific">Thermasporomyces composti</name>
    <dbReference type="NCBI Taxonomy" id="696763"/>
    <lineage>
        <taxon>Bacteria</taxon>
        <taxon>Bacillati</taxon>
        <taxon>Actinomycetota</taxon>
        <taxon>Actinomycetes</taxon>
        <taxon>Propionibacteriales</taxon>
        <taxon>Nocardioidaceae</taxon>
        <taxon>Thermasporomyces</taxon>
    </lineage>
</organism>
<dbReference type="EMBL" id="QTUC01000001">
    <property type="protein sequence ID" value="REF37451.1"/>
    <property type="molecule type" value="Genomic_DNA"/>
</dbReference>
<evidence type="ECO:0000313" key="2">
    <source>
        <dbReference type="Proteomes" id="UP000256485"/>
    </source>
</evidence>
<sequence length="152" mass="17531">MPTTDVELIIHSLHRNVLSTTWVQRPIETDCEFDRFPSRPGTYRCTVTYDGIELPFQVRIGVITRDGRRSLTYKVIPEKTVLTKKAVLGEFWRGGTTMGYTEMRCDDDIPAREVVELGPTPYSCYYKTKGSKDARYYHLARVHVTENGLEIH</sequence>